<evidence type="ECO:0000256" key="1">
    <source>
        <dbReference type="SAM" id="SignalP"/>
    </source>
</evidence>
<keyword evidence="3" id="KW-1185">Reference proteome</keyword>
<sequence>MTIYNLSRAFVLAVAVTISFSVTAQVKVGDNPGVINSSAILEIESTNRGFLPPRVNLLSETDATTIVNPAKGLLVYNSGTALKEGMYVNNGTSSAPIWSAVNFSSSSDGKLSFKQRLVQADPNVTINVGDYSFRYSLANSAGGVWQIRNNKSTSSSITNFVLEFWPPSNGSNGVSTVTLAPNTWTQISISPVNGTNELNIHRIFDTDSGKLFIFEGMLIQKGAVIQESMICDVY</sequence>
<evidence type="ECO:0000313" key="2">
    <source>
        <dbReference type="EMBL" id="MDI9858986.1"/>
    </source>
</evidence>
<keyword evidence="1" id="KW-0732">Signal</keyword>
<evidence type="ECO:0008006" key="4">
    <source>
        <dbReference type="Google" id="ProtNLM"/>
    </source>
</evidence>
<dbReference type="Proteomes" id="UP001236507">
    <property type="component" value="Unassembled WGS sequence"/>
</dbReference>
<reference evidence="2 3" key="1">
    <citation type="submission" date="2023-05" db="EMBL/GenBank/DDBJ databases">
        <title>Novel species of genus Flectobacillus isolated from stream in China.</title>
        <authorList>
            <person name="Lu H."/>
        </authorList>
    </citation>
    <scope>NUCLEOTIDE SEQUENCE [LARGE SCALE GENOMIC DNA]</scope>
    <source>
        <strain evidence="2 3">KCTC 42575</strain>
    </source>
</reference>
<name>A0ABT6Y6V8_9BACT</name>
<gene>
    <name evidence="2" type="ORF">QM524_07190</name>
</gene>
<feature type="signal peptide" evidence="1">
    <location>
        <begin position="1"/>
        <end position="24"/>
    </location>
</feature>
<feature type="chain" id="PRO_5046587400" description="CBM-cenC domain-containing protein" evidence="1">
    <location>
        <begin position="25"/>
        <end position="234"/>
    </location>
</feature>
<evidence type="ECO:0000313" key="3">
    <source>
        <dbReference type="Proteomes" id="UP001236507"/>
    </source>
</evidence>
<dbReference type="RefSeq" id="WP_283344058.1">
    <property type="nucleotide sequence ID" value="NZ_JASHIF010000007.1"/>
</dbReference>
<accession>A0ABT6Y6V8</accession>
<comment type="caution">
    <text evidence="2">The sequence shown here is derived from an EMBL/GenBank/DDBJ whole genome shotgun (WGS) entry which is preliminary data.</text>
</comment>
<protein>
    <recommendedName>
        <fullName evidence="4">CBM-cenC domain-containing protein</fullName>
    </recommendedName>
</protein>
<dbReference type="EMBL" id="JASHIF010000007">
    <property type="protein sequence ID" value="MDI9858986.1"/>
    <property type="molecule type" value="Genomic_DNA"/>
</dbReference>
<proteinExistence type="predicted"/>
<organism evidence="2 3">
    <name type="scientific">Flectobacillus roseus</name>
    <dbReference type="NCBI Taxonomy" id="502259"/>
    <lineage>
        <taxon>Bacteria</taxon>
        <taxon>Pseudomonadati</taxon>
        <taxon>Bacteroidota</taxon>
        <taxon>Cytophagia</taxon>
        <taxon>Cytophagales</taxon>
        <taxon>Flectobacillaceae</taxon>
        <taxon>Flectobacillus</taxon>
    </lineage>
</organism>